<dbReference type="SUPFAM" id="SSF51735">
    <property type="entry name" value="NAD(P)-binding Rossmann-fold domains"/>
    <property type="match status" value="1"/>
</dbReference>
<evidence type="ECO:0000313" key="2">
    <source>
        <dbReference type="EMBL" id="KAK4510128.1"/>
    </source>
</evidence>
<name>A0AAN7HW63_9FUNG</name>
<reference evidence="2 3" key="1">
    <citation type="submission" date="2022-11" db="EMBL/GenBank/DDBJ databases">
        <title>Mucor velutinosus strain NIH1002 WGS.</title>
        <authorList>
            <person name="Subramanian P."/>
            <person name="Mullikin J.C."/>
            <person name="Segre J.A."/>
            <person name="Zelazny A.M."/>
        </authorList>
    </citation>
    <scope>NUCLEOTIDE SEQUENCE [LARGE SCALE GENOMIC DNA]</scope>
    <source>
        <strain evidence="2 3">NIH1002</strain>
    </source>
</reference>
<evidence type="ECO:0000259" key="1">
    <source>
        <dbReference type="Pfam" id="PF07993"/>
    </source>
</evidence>
<comment type="caution">
    <text evidence="2">The sequence shown here is derived from an EMBL/GenBank/DDBJ whole genome shotgun (WGS) entry which is preliminary data.</text>
</comment>
<dbReference type="Pfam" id="PF07993">
    <property type="entry name" value="NAD_binding_4"/>
    <property type="match status" value="1"/>
</dbReference>
<dbReference type="InterPro" id="IPR013120">
    <property type="entry name" value="FAR_NAD-bd"/>
</dbReference>
<dbReference type="Gene3D" id="3.40.50.720">
    <property type="entry name" value="NAD(P)-binding Rossmann-like Domain"/>
    <property type="match status" value="1"/>
</dbReference>
<protein>
    <recommendedName>
        <fullName evidence="1">Thioester reductase (TE) domain-containing protein</fullName>
    </recommendedName>
</protein>
<dbReference type="GeneID" id="89949986"/>
<keyword evidence="3" id="KW-1185">Reference proteome</keyword>
<dbReference type="InterPro" id="IPR036291">
    <property type="entry name" value="NAD(P)-bd_dom_sf"/>
</dbReference>
<proteinExistence type="predicted"/>
<feature type="domain" description="Thioester reductase (TE)" evidence="1">
    <location>
        <begin position="2"/>
        <end position="164"/>
    </location>
</feature>
<sequence>MLRNILQDPTVEKVYCCVRGKDHQLKDRLLKTFESRSLGTSLLITDHLEVLPMRFNEPFLGLTKQHYYQLKKEVTIVQHCAWLLNFNMPIDHFDKECIQPFYNLLKFAYNEVNPMHVHFVSSVSASALSGPVIAEEPLPLDSHVAMNIGYSQSKCVVEILLNYLTAEKKTFLATSSVLVKSVVTL</sequence>
<accession>A0AAN7HW63</accession>
<dbReference type="EMBL" id="JASEJX010000034">
    <property type="protein sequence ID" value="KAK4510128.1"/>
    <property type="molecule type" value="Genomic_DNA"/>
</dbReference>
<gene>
    <name evidence="2" type="ORF">ATC70_006300</name>
</gene>
<evidence type="ECO:0000313" key="3">
    <source>
        <dbReference type="Proteomes" id="UP001304243"/>
    </source>
</evidence>
<dbReference type="Proteomes" id="UP001304243">
    <property type="component" value="Unassembled WGS sequence"/>
</dbReference>
<dbReference type="AlphaFoldDB" id="A0AAN7HW63"/>
<organism evidence="2 3">
    <name type="scientific">Mucor velutinosus</name>
    <dbReference type="NCBI Taxonomy" id="708070"/>
    <lineage>
        <taxon>Eukaryota</taxon>
        <taxon>Fungi</taxon>
        <taxon>Fungi incertae sedis</taxon>
        <taxon>Mucoromycota</taxon>
        <taxon>Mucoromycotina</taxon>
        <taxon>Mucoromycetes</taxon>
        <taxon>Mucorales</taxon>
        <taxon>Mucorineae</taxon>
        <taxon>Mucoraceae</taxon>
        <taxon>Mucor</taxon>
    </lineage>
</organism>
<dbReference type="RefSeq" id="XP_064676794.1">
    <property type="nucleotide sequence ID" value="XM_064825576.1"/>
</dbReference>